<dbReference type="AlphaFoldDB" id="A0AAE0MKX3"/>
<dbReference type="EMBL" id="JAUEPO010000001">
    <property type="protein sequence ID" value="KAK3335915.1"/>
    <property type="molecule type" value="Genomic_DNA"/>
</dbReference>
<keyword evidence="6" id="KW-1185">Reference proteome</keyword>
<feature type="region of interest" description="Disordered" evidence="2">
    <location>
        <begin position="139"/>
        <end position="163"/>
    </location>
</feature>
<feature type="compositionally biased region" description="Low complexity" evidence="2">
    <location>
        <begin position="152"/>
        <end position="162"/>
    </location>
</feature>
<keyword evidence="3" id="KW-0472">Membrane</keyword>
<feature type="region of interest" description="Disordered" evidence="2">
    <location>
        <begin position="80"/>
        <end position="104"/>
    </location>
</feature>
<reference evidence="5" key="1">
    <citation type="journal article" date="2023" name="Mol. Phylogenet. Evol.">
        <title>Genome-scale phylogeny and comparative genomics of the fungal order Sordariales.</title>
        <authorList>
            <person name="Hensen N."/>
            <person name="Bonometti L."/>
            <person name="Westerberg I."/>
            <person name="Brannstrom I.O."/>
            <person name="Guillou S."/>
            <person name="Cros-Aarteil S."/>
            <person name="Calhoun S."/>
            <person name="Haridas S."/>
            <person name="Kuo A."/>
            <person name="Mondo S."/>
            <person name="Pangilinan J."/>
            <person name="Riley R."/>
            <person name="LaButti K."/>
            <person name="Andreopoulos B."/>
            <person name="Lipzen A."/>
            <person name="Chen C."/>
            <person name="Yan M."/>
            <person name="Daum C."/>
            <person name="Ng V."/>
            <person name="Clum A."/>
            <person name="Steindorff A."/>
            <person name="Ohm R.A."/>
            <person name="Martin F."/>
            <person name="Silar P."/>
            <person name="Natvig D.O."/>
            <person name="Lalanne C."/>
            <person name="Gautier V."/>
            <person name="Ament-Velasquez S.L."/>
            <person name="Kruys A."/>
            <person name="Hutchinson M.I."/>
            <person name="Powell A.J."/>
            <person name="Barry K."/>
            <person name="Miller A.N."/>
            <person name="Grigoriev I.V."/>
            <person name="Debuchy R."/>
            <person name="Gladieux P."/>
            <person name="Hiltunen Thoren M."/>
            <person name="Johannesson H."/>
        </authorList>
    </citation>
    <scope>NUCLEOTIDE SEQUENCE</scope>
    <source>
        <strain evidence="5">SMH4131-1</strain>
    </source>
</reference>
<dbReference type="GO" id="GO:0008270">
    <property type="term" value="F:zinc ion binding"/>
    <property type="evidence" value="ECO:0007669"/>
    <property type="project" value="UniProtKB-KW"/>
</dbReference>
<proteinExistence type="predicted"/>
<dbReference type="InterPro" id="IPR001841">
    <property type="entry name" value="Znf_RING"/>
</dbReference>
<evidence type="ECO:0000256" key="2">
    <source>
        <dbReference type="SAM" id="MobiDB-lite"/>
    </source>
</evidence>
<keyword evidence="1" id="KW-0862">Zinc</keyword>
<evidence type="ECO:0000259" key="4">
    <source>
        <dbReference type="PROSITE" id="PS50089"/>
    </source>
</evidence>
<name>A0AAE0MKX3_9PEZI</name>
<evidence type="ECO:0000313" key="5">
    <source>
        <dbReference type="EMBL" id="KAK3335915.1"/>
    </source>
</evidence>
<dbReference type="Pfam" id="PF13639">
    <property type="entry name" value="zf-RING_2"/>
    <property type="match status" value="1"/>
</dbReference>
<keyword evidence="1" id="KW-0479">Metal-binding</keyword>
<organism evidence="5 6">
    <name type="scientific">Cercophora scortea</name>
    <dbReference type="NCBI Taxonomy" id="314031"/>
    <lineage>
        <taxon>Eukaryota</taxon>
        <taxon>Fungi</taxon>
        <taxon>Dikarya</taxon>
        <taxon>Ascomycota</taxon>
        <taxon>Pezizomycotina</taxon>
        <taxon>Sordariomycetes</taxon>
        <taxon>Sordariomycetidae</taxon>
        <taxon>Sordariales</taxon>
        <taxon>Lasiosphaeriaceae</taxon>
        <taxon>Cercophora</taxon>
    </lineage>
</organism>
<evidence type="ECO:0000256" key="1">
    <source>
        <dbReference type="PROSITE-ProRule" id="PRU00175"/>
    </source>
</evidence>
<keyword evidence="3" id="KW-1133">Transmembrane helix</keyword>
<feature type="transmembrane region" description="Helical" evidence="3">
    <location>
        <begin position="20"/>
        <end position="38"/>
    </location>
</feature>
<dbReference type="GO" id="GO:0061630">
    <property type="term" value="F:ubiquitin protein ligase activity"/>
    <property type="evidence" value="ECO:0007669"/>
    <property type="project" value="TreeGrafter"/>
</dbReference>
<keyword evidence="1" id="KW-0863">Zinc-finger</keyword>
<dbReference type="SMART" id="SM00184">
    <property type="entry name" value="RING"/>
    <property type="match status" value="1"/>
</dbReference>
<dbReference type="PANTHER" id="PTHR22765">
    <property type="entry name" value="RING FINGER AND PROTEASE ASSOCIATED DOMAIN-CONTAINING"/>
    <property type="match status" value="1"/>
</dbReference>
<dbReference type="GO" id="GO:0006511">
    <property type="term" value="P:ubiquitin-dependent protein catabolic process"/>
    <property type="evidence" value="ECO:0007669"/>
    <property type="project" value="TreeGrafter"/>
</dbReference>
<evidence type="ECO:0000313" key="6">
    <source>
        <dbReference type="Proteomes" id="UP001286456"/>
    </source>
</evidence>
<feature type="domain" description="RING-type" evidence="4">
    <location>
        <begin position="174"/>
        <end position="216"/>
    </location>
</feature>
<dbReference type="GO" id="GO:0005737">
    <property type="term" value="C:cytoplasm"/>
    <property type="evidence" value="ECO:0007669"/>
    <property type="project" value="TreeGrafter"/>
</dbReference>
<protein>
    <recommendedName>
        <fullName evidence="4">RING-type domain-containing protein</fullName>
    </recommendedName>
</protein>
<comment type="caution">
    <text evidence="5">The sequence shown here is derived from an EMBL/GenBank/DDBJ whole genome shotgun (WGS) entry which is preliminary data.</text>
</comment>
<dbReference type="InterPro" id="IPR051826">
    <property type="entry name" value="E3_ubiquitin-ligase_domain"/>
</dbReference>
<dbReference type="Gene3D" id="3.30.40.10">
    <property type="entry name" value="Zinc/RING finger domain, C3HC4 (zinc finger)"/>
    <property type="match status" value="1"/>
</dbReference>
<dbReference type="InterPro" id="IPR013083">
    <property type="entry name" value="Znf_RING/FYVE/PHD"/>
</dbReference>
<dbReference type="Proteomes" id="UP001286456">
    <property type="component" value="Unassembled WGS sequence"/>
</dbReference>
<accession>A0AAE0MKX3</accession>
<keyword evidence="3" id="KW-0812">Transmembrane</keyword>
<reference evidence="5" key="2">
    <citation type="submission" date="2023-06" db="EMBL/GenBank/DDBJ databases">
        <authorList>
            <consortium name="Lawrence Berkeley National Laboratory"/>
            <person name="Haridas S."/>
            <person name="Hensen N."/>
            <person name="Bonometti L."/>
            <person name="Westerberg I."/>
            <person name="Brannstrom I.O."/>
            <person name="Guillou S."/>
            <person name="Cros-Aarteil S."/>
            <person name="Calhoun S."/>
            <person name="Kuo A."/>
            <person name="Mondo S."/>
            <person name="Pangilinan J."/>
            <person name="Riley R."/>
            <person name="Labutti K."/>
            <person name="Andreopoulos B."/>
            <person name="Lipzen A."/>
            <person name="Chen C."/>
            <person name="Yanf M."/>
            <person name="Daum C."/>
            <person name="Ng V."/>
            <person name="Clum A."/>
            <person name="Steindorff A."/>
            <person name="Ohm R."/>
            <person name="Martin F."/>
            <person name="Silar P."/>
            <person name="Natvig D."/>
            <person name="Lalanne C."/>
            <person name="Gautier V."/>
            <person name="Ament-Velasquez S.L."/>
            <person name="Kruys A."/>
            <person name="Hutchinson M.I."/>
            <person name="Powell A.J."/>
            <person name="Barry K."/>
            <person name="Miller A.N."/>
            <person name="Grigoriev I.V."/>
            <person name="Debuchy R."/>
            <person name="Gladieux P."/>
            <person name="Thoren M.H."/>
            <person name="Johannesson H."/>
        </authorList>
    </citation>
    <scope>NUCLEOTIDE SEQUENCE</scope>
    <source>
        <strain evidence="5">SMH4131-1</strain>
    </source>
</reference>
<dbReference type="PANTHER" id="PTHR22765:SF416">
    <property type="entry name" value="E3 UBIQUITIN-PROTEIN LIGASE GODZILLA"/>
    <property type="match status" value="1"/>
</dbReference>
<dbReference type="SUPFAM" id="SSF57850">
    <property type="entry name" value="RING/U-box"/>
    <property type="match status" value="1"/>
</dbReference>
<gene>
    <name evidence="5" type="ORF">B0T19DRAFT_23027</name>
</gene>
<evidence type="ECO:0000256" key="3">
    <source>
        <dbReference type="SAM" id="Phobius"/>
    </source>
</evidence>
<sequence length="226" mass="24890">MPTAADTSRDPPTGGSPATSAALCITVAIVIGIVVCLARRNPALVMIRENIQGRVRGAITSLGIGDETLKTMPVLKYTRTLNLSPGGSHHENTAPHTEEDTRRRATGPRAMIDAMYLMVTRPRQLAEARAARRWLFPGRDQQPNFSRRSKKASSSSSLSSPSMQEQGLVAMRSCAICTEDFVYGTDVRKLPCDHLYHPLCIDKWLLDFAVTCPLWQVSSRHLYAIV</sequence>
<feature type="compositionally biased region" description="Basic and acidic residues" evidence="2">
    <location>
        <begin position="88"/>
        <end position="103"/>
    </location>
</feature>
<dbReference type="PROSITE" id="PS50089">
    <property type="entry name" value="ZF_RING_2"/>
    <property type="match status" value="1"/>
</dbReference>